<keyword evidence="5" id="KW-0472">Membrane</keyword>
<dbReference type="PANTHER" id="PTHR47535:SF2">
    <property type="entry name" value="NESPRIN-3"/>
    <property type="match status" value="1"/>
</dbReference>
<dbReference type="GO" id="GO:0005640">
    <property type="term" value="C:nuclear outer membrane"/>
    <property type="evidence" value="ECO:0007669"/>
    <property type="project" value="TreeGrafter"/>
</dbReference>
<keyword evidence="4" id="KW-1133">Transmembrane helix</keyword>
<dbReference type="OMA" id="ESWHERC"/>
<evidence type="ECO:0000256" key="3">
    <source>
        <dbReference type="ARBA" id="ARBA00022737"/>
    </source>
</evidence>
<dbReference type="SMART" id="SM00150">
    <property type="entry name" value="SPEC"/>
    <property type="match status" value="10"/>
</dbReference>
<proteinExistence type="predicted"/>
<dbReference type="PANTHER" id="PTHR47535">
    <property type="entry name" value="MUSCLE-SPECIFIC PROTEIN 300 KDA, ISOFORM G"/>
    <property type="match status" value="1"/>
</dbReference>
<accession>A0A914BG25</accession>
<dbReference type="Proteomes" id="UP000887568">
    <property type="component" value="Unplaced"/>
</dbReference>
<sequence>MQQYEASCDKLSRWLAEAKGQTRTAAELKSTLGEKKVQLERCKAIQQDIASHQKDIDVLTEHAQKLLDRNPNGLQPISEELQMFTDQYQTSMNDIKLAVDNHSQSVAEHKEFQQGQREFANWLRDAKNKLASLTDTSGNSKTVQNKLASLEELLTAKESGQEKLDSATASGGRTLPLTAAPGQETITQQLQKDQEELAALTASLLDSKDRLKECAQQWGAYEQSQSEADGWLREMEERLGKGLELQPGLETKQEQVEELKALQESIQSRQPVMEAVSRQAQGLLDSSVGNVGVVSESTRLASRFQRLVMTAKDQLKKSEHNATDHAQYQDTLRDFNIWLVASQDTLDQNSSLLGDKATLQDRAKNLKELAATKATGQNLLQALDHKTGKTFPNTAASGHEVVRGDTRAAHVGLEELLTSLSQQSQDLQQCLTLWDDFDDQCSQVTKELGEVEAILVREPELMPDVKHKEQQLEKYKSLAEEVALEKDSLDSVLAGAKELQRLTGEDEVIEKTSQMMERHKTLMQAAQTAVETTSQRAENHQEYNDLHRAVCDLLASTNQDLKNNSSLAGTKDTLEQQLTNVTELTSNLPSCEDKLLHPSLTLGAQLLTETSPDGCAVIHQELDQSSRDWSKLVKEADDIKSSLEGAVHQWEEYEEEHGRMVRCLDEAERETSPELELKKDAVEKQEQLENVKTIHDDILSLETSLNAVVSSANPILHNNPMDSTVSGQLSQARSRYQALVNNMKARVKLCQERVQDHGAFNQSLEETQNNLNEREQQLSPLKDLSGDRSSIDAKLAAVENLASHLTEFESQVHHATDQGHHILPHTSPEGQEVIQGQLSDLATSLTSLTLGVKDAGKALVERVRCWSEYEVAVEEFGEWLAETEKTLAKEPERMADLGEKKSQLERYKALESEITSRGMSLQDTEQKALKVLEHDTGAVDVQGKMGDVRTRYQALCLRSKDTTDTLTHSVTEHQGYQDALQEAEKALLDISQQLTTQGALPEGASLEESQQQLSQLQGVMRQITACTAKLDQASVAGHALTSSPQATPTLTQHVGAGLRAVEAGLEAVNQMAVSIQTRLQEVINQQQVYKETLQTCADWLQVAKEGQGLDEADGEAAVAMETEGLEDAQNQLKELQVR</sequence>
<evidence type="ECO:0008006" key="8">
    <source>
        <dbReference type="Google" id="ProtNLM"/>
    </source>
</evidence>
<dbReference type="GO" id="GO:0034993">
    <property type="term" value="C:meiotic nuclear membrane microtubule tethering complex"/>
    <property type="evidence" value="ECO:0007669"/>
    <property type="project" value="TreeGrafter"/>
</dbReference>
<evidence type="ECO:0000256" key="2">
    <source>
        <dbReference type="ARBA" id="ARBA00022692"/>
    </source>
</evidence>
<dbReference type="SUPFAM" id="SSF46966">
    <property type="entry name" value="Spectrin repeat"/>
    <property type="match status" value="8"/>
</dbReference>
<evidence type="ECO:0000256" key="4">
    <source>
        <dbReference type="ARBA" id="ARBA00022989"/>
    </source>
</evidence>
<keyword evidence="2" id="KW-0812">Transmembrane</keyword>
<reference evidence="6" key="1">
    <citation type="submission" date="2022-11" db="UniProtKB">
        <authorList>
            <consortium name="EnsemblMetazoa"/>
        </authorList>
    </citation>
    <scope>IDENTIFICATION</scope>
</reference>
<dbReference type="GO" id="GO:0007097">
    <property type="term" value="P:nuclear migration"/>
    <property type="evidence" value="ECO:0007669"/>
    <property type="project" value="TreeGrafter"/>
</dbReference>
<evidence type="ECO:0000313" key="6">
    <source>
        <dbReference type="EnsemblMetazoa" id="XP_038074820.1"/>
    </source>
</evidence>
<dbReference type="EnsemblMetazoa" id="XM_038218892.1">
    <property type="protein sequence ID" value="XP_038074820.1"/>
    <property type="gene ID" value="LOC119742727"/>
</dbReference>
<keyword evidence="7" id="KW-1185">Reference proteome</keyword>
<comment type="subcellular location">
    <subcellularLocation>
        <location evidence="1">Membrane</location>
    </subcellularLocation>
</comment>
<dbReference type="InterPro" id="IPR018159">
    <property type="entry name" value="Spectrin/alpha-actinin"/>
</dbReference>
<dbReference type="InterPro" id="IPR002017">
    <property type="entry name" value="Spectrin_repeat"/>
</dbReference>
<dbReference type="RefSeq" id="XP_038074820.1">
    <property type="nucleotide sequence ID" value="XM_038218892.1"/>
</dbReference>
<dbReference type="CDD" id="cd00176">
    <property type="entry name" value="SPEC"/>
    <property type="match status" value="1"/>
</dbReference>
<dbReference type="GO" id="GO:0051015">
    <property type="term" value="F:actin filament binding"/>
    <property type="evidence" value="ECO:0007669"/>
    <property type="project" value="TreeGrafter"/>
</dbReference>
<evidence type="ECO:0000256" key="1">
    <source>
        <dbReference type="ARBA" id="ARBA00004370"/>
    </source>
</evidence>
<dbReference type="Pfam" id="PF00435">
    <property type="entry name" value="Spectrin"/>
    <property type="match status" value="2"/>
</dbReference>
<dbReference type="Gene3D" id="1.20.58.60">
    <property type="match status" value="7"/>
</dbReference>
<keyword evidence="3" id="KW-0677">Repeat</keyword>
<organism evidence="6 7">
    <name type="scientific">Patiria miniata</name>
    <name type="common">Bat star</name>
    <name type="synonym">Asterina miniata</name>
    <dbReference type="NCBI Taxonomy" id="46514"/>
    <lineage>
        <taxon>Eukaryota</taxon>
        <taxon>Metazoa</taxon>
        <taxon>Echinodermata</taxon>
        <taxon>Eleutherozoa</taxon>
        <taxon>Asterozoa</taxon>
        <taxon>Asteroidea</taxon>
        <taxon>Valvatacea</taxon>
        <taxon>Valvatida</taxon>
        <taxon>Asterinidae</taxon>
        <taxon>Patiria</taxon>
    </lineage>
</organism>
<dbReference type="InterPro" id="IPR052403">
    <property type="entry name" value="LINC-complex_assoc"/>
</dbReference>
<dbReference type="GO" id="GO:0005737">
    <property type="term" value="C:cytoplasm"/>
    <property type="evidence" value="ECO:0007669"/>
    <property type="project" value="TreeGrafter"/>
</dbReference>
<name>A0A914BG25_PATMI</name>
<protein>
    <recommendedName>
        <fullName evidence="8">Nesprin-1-like</fullName>
    </recommendedName>
</protein>
<dbReference type="OrthoDB" id="18740at2759"/>
<dbReference type="AlphaFoldDB" id="A0A914BG25"/>
<dbReference type="GeneID" id="119742727"/>
<evidence type="ECO:0000313" key="7">
    <source>
        <dbReference type="Proteomes" id="UP000887568"/>
    </source>
</evidence>
<evidence type="ECO:0000256" key="5">
    <source>
        <dbReference type="ARBA" id="ARBA00023136"/>
    </source>
</evidence>